<feature type="domain" description="Peptidase A1" evidence="6">
    <location>
        <begin position="60"/>
        <end position="383"/>
    </location>
</feature>
<keyword evidence="5" id="KW-0732">Signal</keyword>
<protein>
    <submittedName>
        <fullName evidence="7">Six-hairpin glycosidase</fullName>
    </submittedName>
</protein>
<evidence type="ECO:0000313" key="8">
    <source>
        <dbReference type="Proteomes" id="UP001362999"/>
    </source>
</evidence>
<evidence type="ECO:0000256" key="5">
    <source>
        <dbReference type="SAM" id="SignalP"/>
    </source>
</evidence>
<accession>A0AAW0DJW3</accession>
<dbReference type="Pfam" id="PF00026">
    <property type="entry name" value="Asp"/>
    <property type="match status" value="1"/>
</dbReference>
<feature type="compositionally biased region" description="Low complexity" evidence="4">
    <location>
        <begin position="442"/>
        <end position="460"/>
    </location>
</feature>
<dbReference type="Proteomes" id="UP001362999">
    <property type="component" value="Unassembled WGS sequence"/>
</dbReference>
<dbReference type="InterPro" id="IPR033121">
    <property type="entry name" value="PEPTIDASE_A1"/>
</dbReference>
<comment type="similarity">
    <text evidence="1 3">Belongs to the peptidase A1 family.</text>
</comment>
<evidence type="ECO:0000259" key="6">
    <source>
        <dbReference type="PROSITE" id="PS51767"/>
    </source>
</evidence>
<organism evidence="7 8">
    <name type="scientific">Favolaschia claudopus</name>
    <dbReference type="NCBI Taxonomy" id="2862362"/>
    <lineage>
        <taxon>Eukaryota</taxon>
        <taxon>Fungi</taxon>
        <taxon>Dikarya</taxon>
        <taxon>Basidiomycota</taxon>
        <taxon>Agaricomycotina</taxon>
        <taxon>Agaricomycetes</taxon>
        <taxon>Agaricomycetidae</taxon>
        <taxon>Agaricales</taxon>
        <taxon>Marasmiineae</taxon>
        <taxon>Mycenaceae</taxon>
        <taxon>Favolaschia</taxon>
    </lineage>
</organism>
<dbReference type="GO" id="GO:0004190">
    <property type="term" value="F:aspartic-type endopeptidase activity"/>
    <property type="evidence" value="ECO:0007669"/>
    <property type="project" value="UniProtKB-KW"/>
</dbReference>
<evidence type="ECO:0000256" key="1">
    <source>
        <dbReference type="ARBA" id="ARBA00007447"/>
    </source>
</evidence>
<dbReference type="PROSITE" id="PS00141">
    <property type="entry name" value="ASP_PROTEASE"/>
    <property type="match status" value="2"/>
</dbReference>
<dbReference type="AlphaFoldDB" id="A0AAW0DJW3"/>
<evidence type="ECO:0000256" key="4">
    <source>
        <dbReference type="SAM" id="MobiDB-lite"/>
    </source>
</evidence>
<proteinExistence type="inferred from homology"/>
<keyword evidence="3" id="KW-0378">Hydrolase</keyword>
<dbReference type="PRINTS" id="PR00792">
    <property type="entry name" value="PEPSIN"/>
</dbReference>
<dbReference type="PANTHER" id="PTHR47966:SF51">
    <property type="entry name" value="BETA-SITE APP-CLEAVING ENZYME, ISOFORM A-RELATED"/>
    <property type="match status" value="1"/>
</dbReference>
<dbReference type="InterPro" id="IPR034164">
    <property type="entry name" value="Pepsin-like_dom"/>
</dbReference>
<keyword evidence="8" id="KW-1185">Reference proteome</keyword>
<evidence type="ECO:0000256" key="2">
    <source>
        <dbReference type="ARBA" id="ARBA00022750"/>
    </source>
</evidence>
<keyword evidence="3" id="KW-0645">Protease</keyword>
<evidence type="ECO:0000313" key="7">
    <source>
        <dbReference type="EMBL" id="KAK7052765.1"/>
    </source>
</evidence>
<reference evidence="7 8" key="1">
    <citation type="journal article" date="2024" name="J Genomics">
        <title>Draft genome sequencing and assembly of Favolaschia claudopus CIRM-BRFM 2984 isolated from oak limbs.</title>
        <authorList>
            <person name="Navarro D."/>
            <person name="Drula E."/>
            <person name="Chaduli D."/>
            <person name="Cazenave R."/>
            <person name="Ahrendt S."/>
            <person name="Wang J."/>
            <person name="Lipzen A."/>
            <person name="Daum C."/>
            <person name="Barry K."/>
            <person name="Grigoriev I.V."/>
            <person name="Favel A."/>
            <person name="Rosso M.N."/>
            <person name="Martin F."/>
        </authorList>
    </citation>
    <scope>NUCLEOTIDE SEQUENCE [LARGE SCALE GENOMIC DNA]</scope>
    <source>
        <strain evidence="7 8">CIRM-BRFM 2984</strain>
    </source>
</reference>
<evidence type="ECO:0000256" key="3">
    <source>
        <dbReference type="RuleBase" id="RU000454"/>
    </source>
</evidence>
<dbReference type="CDD" id="cd05471">
    <property type="entry name" value="pepsin_like"/>
    <property type="match status" value="1"/>
</dbReference>
<gene>
    <name evidence="7" type="ORF">R3P38DRAFT_2861803</name>
</gene>
<dbReference type="PROSITE" id="PS51767">
    <property type="entry name" value="PEPTIDASE_A1"/>
    <property type="match status" value="1"/>
</dbReference>
<keyword evidence="2 3" id="KW-0064">Aspartyl protease</keyword>
<dbReference type="InterPro" id="IPR001461">
    <property type="entry name" value="Aspartic_peptidase_A1"/>
</dbReference>
<feature type="signal peptide" evidence="5">
    <location>
        <begin position="1"/>
        <end position="21"/>
    </location>
</feature>
<comment type="caution">
    <text evidence="7">The sequence shown here is derived from an EMBL/GenBank/DDBJ whole genome shotgun (WGS) entry which is preliminary data.</text>
</comment>
<dbReference type="InterPro" id="IPR021109">
    <property type="entry name" value="Peptidase_aspartic_dom_sf"/>
</dbReference>
<name>A0AAW0DJW3_9AGAR</name>
<sequence>MPGAFSLSFLSLALYALESSAVSINMVRPPRPTWRQQMNAPRPPLAATDNNLINSNNLRYSTNISIEGNIVNVLIDTGSTDLWVMPPGGLKTFTDTGLSATLRYGDAYLQGKTQNGEEADFAQGHFGILGLGFDTPGSSRINAAVLQAQGAASTVGNSVLSNIFAENATGSHYIGISLSRTGDEEGTADGSLTIAEYDSDYAAVANAPKLPQTPANSGVWSVVLDGLSVGGKKINWPTRLTTAVPSGKNIVLLDTGTTNILMPGEQVNAIYSAIPGAVFSPNSNIPLAQFSTTRDVWVVPCTATPSVVASFGYDFPVHPLDVTDMQVLTTRDGKHSFTVCVNAFADIGTIVSTEADALFGDSFLRNVYSAYDFGTGGPTKGTPFVQLLSNTDATKSAAGLVSVRRQTMAGMPPELSPLDLVRVFNGTLDAASAVPVTTAALPSSTATSAGAAPTASAGGDAPPPTGGSAGGNTDDNTNAGDKDDKKNGAVASGPRTGVVGLVLALGVVSALL</sequence>
<dbReference type="EMBL" id="JAWWNJ010000007">
    <property type="protein sequence ID" value="KAK7052765.1"/>
    <property type="molecule type" value="Genomic_DNA"/>
</dbReference>
<feature type="region of interest" description="Disordered" evidence="4">
    <location>
        <begin position="442"/>
        <end position="493"/>
    </location>
</feature>
<dbReference type="SUPFAM" id="SSF50630">
    <property type="entry name" value="Acid proteases"/>
    <property type="match status" value="1"/>
</dbReference>
<keyword evidence="7" id="KW-0326">Glycosidase</keyword>
<dbReference type="GO" id="GO:0006508">
    <property type="term" value="P:proteolysis"/>
    <property type="evidence" value="ECO:0007669"/>
    <property type="project" value="UniProtKB-KW"/>
</dbReference>
<dbReference type="GO" id="GO:0016798">
    <property type="term" value="F:hydrolase activity, acting on glycosyl bonds"/>
    <property type="evidence" value="ECO:0007669"/>
    <property type="project" value="UniProtKB-KW"/>
</dbReference>
<feature type="chain" id="PRO_5043384768" evidence="5">
    <location>
        <begin position="22"/>
        <end position="512"/>
    </location>
</feature>
<dbReference type="InterPro" id="IPR001969">
    <property type="entry name" value="Aspartic_peptidase_AS"/>
</dbReference>
<dbReference type="PANTHER" id="PTHR47966">
    <property type="entry name" value="BETA-SITE APP-CLEAVING ENZYME, ISOFORM A-RELATED"/>
    <property type="match status" value="1"/>
</dbReference>
<dbReference type="Gene3D" id="2.40.70.10">
    <property type="entry name" value="Acid Proteases"/>
    <property type="match status" value="1"/>
</dbReference>